<feature type="region of interest" description="Disordered" evidence="1">
    <location>
        <begin position="1"/>
        <end position="38"/>
    </location>
</feature>
<reference evidence="2 3" key="1">
    <citation type="submission" date="2019-03" db="EMBL/GenBank/DDBJ databases">
        <title>First draft genome of Liparis tanakae, snailfish: a comprehensive survey of snailfish specific genes.</title>
        <authorList>
            <person name="Kim W."/>
            <person name="Song I."/>
            <person name="Jeong J.-H."/>
            <person name="Kim D."/>
            <person name="Kim S."/>
            <person name="Ryu S."/>
            <person name="Song J.Y."/>
            <person name="Lee S.K."/>
        </authorList>
    </citation>
    <scope>NUCLEOTIDE SEQUENCE [LARGE SCALE GENOMIC DNA]</scope>
    <source>
        <tissue evidence="2">Muscle</tissue>
    </source>
</reference>
<accession>A0A4Z2HDA0</accession>
<proteinExistence type="predicted"/>
<dbReference type="EMBL" id="SRLO01000278">
    <property type="protein sequence ID" value="TNN63235.1"/>
    <property type="molecule type" value="Genomic_DNA"/>
</dbReference>
<evidence type="ECO:0000313" key="3">
    <source>
        <dbReference type="Proteomes" id="UP000314294"/>
    </source>
</evidence>
<evidence type="ECO:0000256" key="1">
    <source>
        <dbReference type="SAM" id="MobiDB-lite"/>
    </source>
</evidence>
<organism evidence="2 3">
    <name type="scientific">Liparis tanakae</name>
    <name type="common">Tanaka's snailfish</name>
    <dbReference type="NCBI Taxonomy" id="230148"/>
    <lineage>
        <taxon>Eukaryota</taxon>
        <taxon>Metazoa</taxon>
        <taxon>Chordata</taxon>
        <taxon>Craniata</taxon>
        <taxon>Vertebrata</taxon>
        <taxon>Euteleostomi</taxon>
        <taxon>Actinopterygii</taxon>
        <taxon>Neopterygii</taxon>
        <taxon>Teleostei</taxon>
        <taxon>Neoteleostei</taxon>
        <taxon>Acanthomorphata</taxon>
        <taxon>Eupercaria</taxon>
        <taxon>Perciformes</taxon>
        <taxon>Cottioidei</taxon>
        <taxon>Cottales</taxon>
        <taxon>Liparidae</taxon>
        <taxon>Liparis</taxon>
    </lineage>
</organism>
<sequence>MSPGEETRDEEEEKEDKKEKEGETSCRTTGKGGPHSWRRAGITQITAGRAPVCVRAQHAAKMAAAKMAAVARRRHDASSQHIGHLLLLQPDIARHRGADDTPLYGDSL</sequence>
<dbReference type="AlphaFoldDB" id="A0A4Z2HDA0"/>
<protein>
    <submittedName>
        <fullName evidence="2">Uncharacterized protein</fullName>
    </submittedName>
</protein>
<evidence type="ECO:0000313" key="2">
    <source>
        <dbReference type="EMBL" id="TNN63235.1"/>
    </source>
</evidence>
<comment type="caution">
    <text evidence="2">The sequence shown here is derived from an EMBL/GenBank/DDBJ whole genome shotgun (WGS) entry which is preliminary data.</text>
</comment>
<gene>
    <name evidence="2" type="ORF">EYF80_026578</name>
</gene>
<name>A0A4Z2HDA0_9TELE</name>
<keyword evidence="3" id="KW-1185">Reference proteome</keyword>
<feature type="compositionally biased region" description="Basic and acidic residues" evidence="1">
    <location>
        <begin position="15"/>
        <end position="24"/>
    </location>
</feature>
<dbReference type="Proteomes" id="UP000314294">
    <property type="component" value="Unassembled WGS sequence"/>
</dbReference>